<keyword evidence="3 8" id="KW-0812">Transmembrane</keyword>
<evidence type="ECO:0000256" key="7">
    <source>
        <dbReference type="ARBA" id="ARBA00023180"/>
    </source>
</evidence>
<sequence>MADPPGCCRPCATCLLCLYSCQWITCDCSWFLFLFCVFLFTLVWLYFAIIILNDFHNFNEFVFKQQKLWLDWSLVLLIATAVLITYSTVLLVSLTDPPWQDVIRAPLTALCPAPQTLLIITALVVAAAFTGLGIKWADEWKSARISLQETGPFLHIGIVGGMTLLAWPLASVVYRTRNTGLKVFLLLAYSAVMIALYLAPLGITSPCIMEENQLPPKPALVGHRGAPMLAPENTLMSLQKAVDCEVQVFETDVMVSADGVPFLMHDEKLTRTTDVQKVFPERADMNSTAFNWTELQQLNAGNWFLEVRMGALGGHDRDEVTKQRIPSLEQTLEAAKESNISIMFDLRPENHSDYRSFVNATLDVILKSGIPLQQVLWLPDQFREQVKERAPGVKQIYGRKRDQNKTEQLQRINLSYQNISFEEIRQYRQDNISVNLYVVNQPWLFSVLWCAGVSSVTTNACQVLKEMQHPIWLLHPHCPAHPITTCSLLGILLHNRRWGSCWLGPGMALIEILGISSCEMLPIIKRLMPKASDPCEYSDSPQLATLVCKQ</sequence>
<dbReference type="SUPFAM" id="SSF51695">
    <property type="entry name" value="PLC-like phosphodiesterases"/>
    <property type="match status" value="1"/>
</dbReference>
<dbReference type="Proteomes" id="UP000694549">
    <property type="component" value="Unplaced"/>
</dbReference>
<evidence type="ECO:0000256" key="3">
    <source>
        <dbReference type="ARBA" id="ARBA00022692"/>
    </source>
</evidence>
<evidence type="ECO:0000259" key="9">
    <source>
        <dbReference type="PROSITE" id="PS51704"/>
    </source>
</evidence>
<dbReference type="InterPro" id="IPR017946">
    <property type="entry name" value="PLC-like_Pdiesterase_TIM-brl"/>
</dbReference>
<protein>
    <submittedName>
        <fullName evidence="10">Glycerophosphodiester phosphodiesterase domain containing 2</fullName>
    </submittedName>
</protein>
<organism evidence="10 11">
    <name type="scientific">Anas zonorhyncha</name>
    <name type="common">Eastern spot-billed duck</name>
    <dbReference type="NCBI Taxonomy" id="75864"/>
    <lineage>
        <taxon>Eukaryota</taxon>
        <taxon>Metazoa</taxon>
        <taxon>Chordata</taxon>
        <taxon>Craniata</taxon>
        <taxon>Vertebrata</taxon>
        <taxon>Euteleostomi</taxon>
        <taxon>Archelosauria</taxon>
        <taxon>Archosauria</taxon>
        <taxon>Dinosauria</taxon>
        <taxon>Saurischia</taxon>
        <taxon>Theropoda</taxon>
        <taxon>Coelurosauria</taxon>
        <taxon>Aves</taxon>
        <taxon>Neognathae</taxon>
        <taxon>Galloanserae</taxon>
        <taxon>Anseriformes</taxon>
        <taxon>Anatidae</taxon>
        <taxon>Anatinae</taxon>
        <taxon>Anas</taxon>
    </lineage>
</organism>
<evidence type="ECO:0000256" key="5">
    <source>
        <dbReference type="ARBA" id="ARBA00022989"/>
    </source>
</evidence>
<dbReference type="Ensembl" id="ENSAZOT00000019747.1">
    <property type="protein sequence ID" value="ENSAZOP00000018379.1"/>
    <property type="gene ID" value="ENSAZOG00000011865.1"/>
</dbReference>
<dbReference type="PANTHER" id="PTHR23344:SF1">
    <property type="entry name" value="GLYCEROPHOSPHOINOSITOL INOSITOLPHOSPHODIESTERASE GDPD2"/>
    <property type="match status" value="1"/>
</dbReference>
<comment type="subcellular location">
    <subcellularLocation>
        <location evidence="1">Membrane</location>
        <topology evidence="1">Multi-pass membrane protein</topology>
    </subcellularLocation>
</comment>
<dbReference type="GO" id="GO:0008889">
    <property type="term" value="F:glycerophosphodiester phosphodiesterase activity"/>
    <property type="evidence" value="ECO:0007669"/>
    <property type="project" value="TreeGrafter"/>
</dbReference>
<feature type="transmembrane region" description="Helical" evidence="8">
    <location>
        <begin position="116"/>
        <end position="134"/>
    </location>
</feature>
<keyword evidence="11" id="KW-1185">Reference proteome</keyword>
<feature type="transmembrane region" description="Helical" evidence="8">
    <location>
        <begin position="183"/>
        <end position="203"/>
    </location>
</feature>
<evidence type="ECO:0000256" key="8">
    <source>
        <dbReference type="SAM" id="Phobius"/>
    </source>
</evidence>
<accession>A0A8B9V7R1</accession>
<dbReference type="GO" id="GO:0006629">
    <property type="term" value="P:lipid metabolic process"/>
    <property type="evidence" value="ECO:0007669"/>
    <property type="project" value="InterPro"/>
</dbReference>
<evidence type="ECO:0000313" key="11">
    <source>
        <dbReference type="Proteomes" id="UP000694549"/>
    </source>
</evidence>
<dbReference type="GO" id="GO:0005886">
    <property type="term" value="C:plasma membrane"/>
    <property type="evidence" value="ECO:0007669"/>
    <property type="project" value="TreeGrafter"/>
</dbReference>
<keyword evidence="5 8" id="KW-1133">Transmembrane helix</keyword>
<comment type="similarity">
    <text evidence="2">Belongs to the glycerophosphoryl diester phosphodiesterase family.</text>
</comment>
<keyword evidence="6 8" id="KW-0472">Membrane</keyword>
<evidence type="ECO:0000313" key="10">
    <source>
        <dbReference type="Ensembl" id="ENSAZOP00000018379.1"/>
    </source>
</evidence>
<keyword evidence="7" id="KW-0325">Glycoprotein</keyword>
<name>A0A8B9V7R1_9AVES</name>
<dbReference type="AlphaFoldDB" id="A0A8B9V7R1"/>
<feature type="transmembrane region" description="Helical" evidence="8">
    <location>
        <begin position="154"/>
        <end position="174"/>
    </location>
</feature>
<keyword evidence="4" id="KW-0378">Hydrolase</keyword>
<dbReference type="Gene3D" id="3.20.20.190">
    <property type="entry name" value="Phosphatidylinositol (PI) phosphodiesterase"/>
    <property type="match status" value="1"/>
</dbReference>
<proteinExistence type="inferred from homology"/>
<evidence type="ECO:0000256" key="4">
    <source>
        <dbReference type="ARBA" id="ARBA00022801"/>
    </source>
</evidence>
<evidence type="ECO:0000256" key="2">
    <source>
        <dbReference type="ARBA" id="ARBA00007277"/>
    </source>
</evidence>
<dbReference type="PROSITE" id="PS51704">
    <property type="entry name" value="GP_PDE"/>
    <property type="match status" value="1"/>
</dbReference>
<feature type="transmembrane region" description="Helical" evidence="8">
    <location>
        <begin position="72"/>
        <end position="95"/>
    </location>
</feature>
<reference evidence="10" key="1">
    <citation type="submission" date="2025-08" db="UniProtKB">
        <authorList>
            <consortium name="Ensembl"/>
        </authorList>
    </citation>
    <scope>IDENTIFICATION</scope>
</reference>
<feature type="transmembrane region" description="Helical" evidence="8">
    <location>
        <begin position="30"/>
        <end position="52"/>
    </location>
</feature>
<feature type="domain" description="GP-PDE" evidence="9">
    <location>
        <begin position="218"/>
        <end position="468"/>
    </location>
</feature>
<reference evidence="10" key="2">
    <citation type="submission" date="2025-09" db="UniProtKB">
        <authorList>
            <consortium name="Ensembl"/>
        </authorList>
    </citation>
    <scope>IDENTIFICATION</scope>
</reference>
<evidence type="ECO:0000256" key="1">
    <source>
        <dbReference type="ARBA" id="ARBA00004141"/>
    </source>
</evidence>
<dbReference type="Pfam" id="PF03009">
    <property type="entry name" value="GDPD"/>
    <property type="match status" value="1"/>
</dbReference>
<dbReference type="PANTHER" id="PTHR23344">
    <property type="entry name" value="GLYCEROPHOSPHORYL DIESTER PHOSPHODIESTERASE"/>
    <property type="match status" value="1"/>
</dbReference>
<dbReference type="InterPro" id="IPR030395">
    <property type="entry name" value="GP_PDE_dom"/>
</dbReference>
<evidence type="ECO:0000256" key="6">
    <source>
        <dbReference type="ARBA" id="ARBA00023136"/>
    </source>
</evidence>